<organism evidence="6 7">
    <name type="scientific">Tepidanaerobacter acetatoxydans (strain DSM 21804 / JCM 16047 / Re1)</name>
    <dbReference type="NCBI Taxonomy" id="1209989"/>
    <lineage>
        <taxon>Bacteria</taxon>
        <taxon>Bacillati</taxon>
        <taxon>Bacillota</taxon>
        <taxon>Clostridia</taxon>
        <taxon>Thermosediminibacterales</taxon>
        <taxon>Tepidanaerobacteraceae</taxon>
        <taxon>Tepidanaerobacter</taxon>
    </lineage>
</organism>
<dbReference type="Gene3D" id="3.40.50.300">
    <property type="entry name" value="P-loop containing nucleotide triphosphate hydrolases"/>
    <property type="match status" value="1"/>
</dbReference>
<keyword evidence="3 6" id="KW-0378">Hydrolase</keyword>
<keyword evidence="4" id="KW-0342">GTP-binding</keyword>
<dbReference type="EMBL" id="HF563609">
    <property type="protein sequence ID" value="CDI40681.1"/>
    <property type="molecule type" value="Genomic_DNA"/>
</dbReference>
<dbReference type="eggNOG" id="COG1703">
    <property type="taxonomic scope" value="Bacteria"/>
</dbReference>
<dbReference type="HOGENOM" id="CLU_043725_1_0_9"/>
<dbReference type="OrthoDB" id="9778292at2"/>
<dbReference type="InterPro" id="IPR052040">
    <property type="entry name" value="GTPase/Isobutyryl-CoA_mutase"/>
</dbReference>
<dbReference type="AlphaFoldDB" id="F4LUC3"/>
<dbReference type="SUPFAM" id="SSF52540">
    <property type="entry name" value="P-loop containing nucleoside triphosphate hydrolases"/>
    <property type="match status" value="1"/>
</dbReference>
<sequence>MDITQGVLNGDKRSIAKLITLIEERSPRANEILKKLFKFTGNAITIGITGPPGAGKSSIINQLAKKFRNKNKRVGIIAIDPTSPFTGGTLLGDRIRMQDLTLDEGVYIRSMGSRGKLGGLSQASYDAVKVLDAAGMDYIIIETVGVGQSEVDIIKLADIVVLVLVPGMGDDVQAIKAGVMEIGDIFVVNKSDMDGSDRLVNEIRMNLELNPKKSSFKPPIIKTVATTGEGIETLDETIIRVYQELVSNDILINKRKQHVQQELQELIKDLYLKRINSLFPTEIIAYTEKILKKEIDPYSAANAILKKEGKNKNDRKD</sequence>
<dbReference type="EC" id="3.6.-.-" evidence="6"/>
<evidence type="ECO:0000256" key="3">
    <source>
        <dbReference type="ARBA" id="ARBA00022801"/>
    </source>
</evidence>
<keyword evidence="7" id="KW-1185">Reference proteome</keyword>
<proteinExistence type="inferred from homology"/>
<keyword evidence="2" id="KW-0547">Nucleotide-binding</keyword>
<evidence type="ECO:0000256" key="2">
    <source>
        <dbReference type="ARBA" id="ARBA00022741"/>
    </source>
</evidence>
<evidence type="ECO:0000313" key="7">
    <source>
        <dbReference type="Proteomes" id="UP000010802"/>
    </source>
</evidence>
<evidence type="ECO:0000256" key="5">
    <source>
        <dbReference type="ARBA" id="ARBA00023186"/>
    </source>
</evidence>
<dbReference type="GO" id="GO:0003924">
    <property type="term" value="F:GTPase activity"/>
    <property type="evidence" value="ECO:0007669"/>
    <property type="project" value="InterPro"/>
</dbReference>
<dbReference type="InterPro" id="IPR005129">
    <property type="entry name" value="GTPase_ArgK"/>
</dbReference>
<dbReference type="InterPro" id="IPR027417">
    <property type="entry name" value="P-loop_NTPase"/>
</dbReference>
<keyword evidence="5" id="KW-0143">Chaperone</keyword>
<reference evidence="7" key="1">
    <citation type="journal article" date="2013" name="Genome Announc.">
        <title>First genome sequence of a syntrophic acetate-oxidizing bacterium, Tepidanaerobacter acetatoxydans strain Re1.</title>
        <authorList>
            <person name="Manzoor S."/>
            <person name="Bongcam-Rudloff E."/>
            <person name="Schnurer A."/>
            <person name="Muller B."/>
        </authorList>
    </citation>
    <scope>NUCLEOTIDE SEQUENCE [LARGE SCALE GENOMIC DNA]</scope>
    <source>
        <strain evidence="7">Re1</strain>
    </source>
</reference>
<protein>
    <submittedName>
        <fullName evidence="6">Putative enzyme</fullName>
        <ecNumber evidence="6">3.6.-.-</ecNumber>
    </submittedName>
</protein>
<evidence type="ECO:0000313" key="6">
    <source>
        <dbReference type="EMBL" id="CDI40681.1"/>
    </source>
</evidence>
<dbReference type="GO" id="GO:0005525">
    <property type="term" value="F:GTP binding"/>
    <property type="evidence" value="ECO:0007669"/>
    <property type="project" value="UniProtKB-KW"/>
</dbReference>
<dbReference type="NCBIfam" id="TIGR00750">
    <property type="entry name" value="lao"/>
    <property type="match status" value="1"/>
</dbReference>
<dbReference type="PANTHER" id="PTHR43087">
    <property type="entry name" value="LYSINE/ARGININE/ORNITHINE TRANSPORT SYSTEM KINASE"/>
    <property type="match status" value="1"/>
</dbReference>
<dbReference type="RefSeq" id="WP_013778376.1">
    <property type="nucleotide sequence ID" value="NC_015519.1"/>
</dbReference>
<accession>F4LUC3</accession>
<dbReference type="Proteomes" id="UP000010802">
    <property type="component" value="Chromosome"/>
</dbReference>
<dbReference type="STRING" id="1209989.TepRe1_1307"/>
<evidence type="ECO:0000256" key="4">
    <source>
        <dbReference type="ARBA" id="ARBA00023134"/>
    </source>
</evidence>
<dbReference type="CDD" id="cd03114">
    <property type="entry name" value="MMAA-like"/>
    <property type="match status" value="1"/>
</dbReference>
<gene>
    <name evidence="6" type="ordered locus">TEPIRE1_1419</name>
</gene>
<evidence type="ECO:0000256" key="1">
    <source>
        <dbReference type="ARBA" id="ARBA00009625"/>
    </source>
</evidence>
<comment type="similarity">
    <text evidence="1">Belongs to the SIMIBI class G3E GTPase family. ArgK/MeaB subfamily.</text>
</comment>
<dbReference type="Pfam" id="PF03308">
    <property type="entry name" value="MeaB"/>
    <property type="match status" value="1"/>
</dbReference>
<dbReference type="KEGG" id="tep:TepRe1_1307"/>
<dbReference type="KEGG" id="tae:TepiRe1_1419"/>
<name>F4LUC3_TEPAE</name>
<dbReference type="PANTHER" id="PTHR43087:SF1">
    <property type="entry name" value="LAO_AO TRANSPORT SYSTEM ATPASE"/>
    <property type="match status" value="1"/>
</dbReference>